<gene>
    <name evidence="12 14" type="primary">tmk</name>
    <name evidence="14" type="ORF">SZ25_00781</name>
</gene>
<evidence type="ECO:0000259" key="13">
    <source>
        <dbReference type="Pfam" id="PF02223"/>
    </source>
</evidence>
<dbReference type="SUPFAM" id="SSF52540">
    <property type="entry name" value="P-loop containing nucleoside triphosphate hydrolases"/>
    <property type="match status" value="1"/>
</dbReference>
<dbReference type="PANTHER" id="PTHR10344:SF4">
    <property type="entry name" value="UMP-CMP KINASE 2, MITOCHONDRIAL"/>
    <property type="match status" value="1"/>
</dbReference>
<dbReference type="EMBL" id="JYHA01000127">
    <property type="protein sequence ID" value="KKB96156.1"/>
    <property type="molecule type" value="Genomic_DNA"/>
</dbReference>
<feature type="domain" description="Thymidylate kinase-like" evidence="13">
    <location>
        <begin position="10"/>
        <end position="192"/>
    </location>
</feature>
<keyword evidence="6 12" id="KW-0547">Nucleotide-binding</keyword>
<keyword evidence="15" id="KW-1185">Reference proteome</keyword>
<evidence type="ECO:0000256" key="7">
    <source>
        <dbReference type="ARBA" id="ARBA00022777"/>
    </source>
</evidence>
<dbReference type="GO" id="GO:0004798">
    <property type="term" value="F:dTMP kinase activity"/>
    <property type="evidence" value="ECO:0007669"/>
    <property type="project" value="UniProtKB-UniRule"/>
</dbReference>
<dbReference type="PANTHER" id="PTHR10344">
    <property type="entry name" value="THYMIDYLATE KINASE"/>
    <property type="match status" value="1"/>
</dbReference>
<dbReference type="GO" id="GO:0006227">
    <property type="term" value="P:dUDP biosynthetic process"/>
    <property type="evidence" value="ECO:0007669"/>
    <property type="project" value="TreeGrafter"/>
</dbReference>
<dbReference type="CDD" id="cd01672">
    <property type="entry name" value="TMPK"/>
    <property type="match status" value="1"/>
</dbReference>
<evidence type="ECO:0000256" key="12">
    <source>
        <dbReference type="HAMAP-Rule" id="MF_00165"/>
    </source>
</evidence>
<organism evidence="14 15">
    <name type="scientific">Candidatus Arcanibacter lacustris</name>
    <dbReference type="NCBI Taxonomy" id="1607817"/>
    <lineage>
        <taxon>Bacteria</taxon>
        <taxon>Pseudomonadati</taxon>
        <taxon>Pseudomonadota</taxon>
        <taxon>Alphaproteobacteria</taxon>
        <taxon>Rickettsiales</taxon>
        <taxon>Candidatus Arcanibacter</taxon>
    </lineage>
</organism>
<evidence type="ECO:0000256" key="11">
    <source>
        <dbReference type="ARBA" id="ARBA00057735"/>
    </source>
</evidence>
<reference evidence="14 15" key="1">
    <citation type="submission" date="2015-02" db="EMBL/GenBank/DDBJ databases">
        <title>Single cell genomics of a rare environmental alphaproteobacterium provides unique insights into Rickettsiaceae evolution.</title>
        <authorList>
            <person name="Martijn J."/>
            <person name="Schulz F."/>
            <person name="Zaremba-Niedzwiedzka K."/>
            <person name="Viklund J."/>
            <person name="Stepanauskas R."/>
            <person name="Andersson S.G.E."/>
            <person name="Horn M."/>
            <person name="Guy L."/>
            <person name="Ettema T.J.G."/>
        </authorList>
    </citation>
    <scope>NUCLEOTIDE SEQUENCE [LARGE SCALE GENOMIC DNA]</scope>
    <source>
        <strain evidence="14 15">SCGC AAA041-L04</strain>
    </source>
</reference>
<comment type="function">
    <text evidence="11 12">Phosphorylation of dTMP to form dTDP in both de novo and salvage pathways of dTTP synthesis.</text>
</comment>
<accession>A0A0F5MN55</accession>
<evidence type="ECO:0000256" key="1">
    <source>
        <dbReference type="ARBA" id="ARBA00009776"/>
    </source>
</evidence>
<comment type="catalytic activity">
    <reaction evidence="10 12">
        <text>dTMP + ATP = dTDP + ADP</text>
        <dbReference type="Rhea" id="RHEA:13517"/>
        <dbReference type="ChEBI" id="CHEBI:30616"/>
        <dbReference type="ChEBI" id="CHEBI:58369"/>
        <dbReference type="ChEBI" id="CHEBI:63528"/>
        <dbReference type="ChEBI" id="CHEBI:456216"/>
        <dbReference type="EC" id="2.7.4.9"/>
    </reaction>
</comment>
<keyword evidence="5 12" id="KW-0545">Nucleotide biosynthesis</keyword>
<dbReference type="GO" id="GO:0006233">
    <property type="term" value="P:dTDP biosynthetic process"/>
    <property type="evidence" value="ECO:0007669"/>
    <property type="project" value="InterPro"/>
</dbReference>
<dbReference type="GO" id="GO:0006235">
    <property type="term" value="P:dTTP biosynthetic process"/>
    <property type="evidence" value="ECO:0007669"/>
    <property type="project" value="UniProtKB-UniRule"/>
</dbReference>
<evidence type="ECO:0000256" key="3">
    <source>
        <dbReference type="ARBA" id="ARBA00017144"/>
    </source>
</evidence>
<evidence type="ECO:0000256" key="8">
    <source>
        <dbReference type="ARBA" id="ARBA00022840"/>
    </source>
</evidence>
<evidence type="ECO:0000256" key="5">
    <source>
        <dbReference type="ARBA" id="ARBA00022727"/>
    </source>
</evidence>
<dbReference type="FunFam" id="3.40.50.300:FF:000225">
    <property type="entry name" value="Thymidylate kinase"/>
    <property type="match status" value="1"/>
</dbReference>
<dbReference type="PATRIC" id="fig|1607817.3.peg.781"/>
<proteinExistence type="inferred from homology"/>
<dbReference type="GO" id="GO:0005829">
    <property type="term" value="C:cytosol"/>
    <property type="evidence" value="ECO:0007669"/>
    <property type="project" value="TreeGrafter"/>
</dbReference>
<dbReference type="NCBIfam" id="TIGR00041">
    <property type="entry name" value="DTMP_kinase"/>
    <property type="match status" value="1"/>
</dbReference>
<dbReference type="AlphaFoldDB" id="A0A0F5MN55"/>
<evidence type="ECO:0000313" key="14">
    <source>
        <dbReference type="EMBL" id="KKB96156.1"/>
    </source>
</evidence>
<dbReference type="InterPro" id="IPR039430">
    <property type="entry name" value="Thymidylate_kin-like_dom"/>
</dbReference>
<dbReference type="HAMAP" id="MF_00165">
    <property type="entry name" value="Thymidylate_kinase"/>
    <property type="match status" value="1"/>
</dbReference>
<dbReference type="InterPro" id="IPR027417">
    <property type="entry name" value="P-loop_NTPase"/>
</dbReference>
<dbReference type="GO" id="GO:0005524">
    <property type="term" value="F:ATP binding"/>
    <property type="evidence" value="ECO:0007669"/>
    <property type="project" value="UniProtKB-UniRule"/>
</dbReference>
<dbReference type="InterPro" id="IPR018094">
    <property type="entry name" value="Thymidylate_kinase"/>
</dbReference>
<keyword evidence="7 12" id="KW-0418">Kinase</keyword>
<dbReference type="Pfam" id="PF02223">
    <property type="entry name" value="Thymidylate_kin"/>
    <property type="match status" value="1"/>
</dbReference>
<dbReference type="InterPro" id="IPR018095">
    <property type="entry name" value="Thymidylate_kin_CS"/>
</dbReference>
<dbReference type="Proteomes" id="UP000033358">
    <property type="component" value="Unassembled WGS sequence"/>
</dbReference>
<comment type="caution">
    <text evidence="14">The sequence shown here is derived from an EMBL/GenBank/DDBJ whole genome shotgun (WGS) entry which is preliminary data.</text>
</comment>
<keyword evidence="8 12" id="KW-0067">ATP-binding</keyword>
<sequence>MSGKAKFITFEGIDGSGKSTQVEILRKLNLPNLHCTCPAKLEESNLIRSLLLDKNNHWDAKTEIALHSAARNELVQKIIKPKLKEGSNVICDRYLDSTIAYQAYGGCADLEIVTKLHQILIENLMPDLTFILDIDPKISLERIAKRAGKTDRYELMSLDYHNRVRNGYLEIAKNDPDRCIVIDSLLAKDEISAIIFRNLEQRLGISL</sequence>
<evidence type="ECO:0000256" key="2">
    <source>
        <dbReference type="ARBA" id="ARBA00012980"/>
    </source>
</evidence>
<protein>
    <recommendedName>
        <fullName evidence="3 12">Thymidylate kinase</fullName>
        <ecNumber evidence="2 12">2.7.4.9</ecNumber>
    </recommendedName>
    <alternativeName>
        <fullName evidence="9 12">dTMP kinase</fullName>
    </alternativeName>
</protein>
<evidence type="ECO:0000313" key="15">
    <source>
        <dbReference type="Proteomes" id="UP000033358"/>
    </source>
</evidence>
<comment type="similarity">
    <text evidence="1 12">Belongs to the thymidylate kinase family.</text>
</comment>
<evidence type="ECO:0000256" key="10">
    <source>
        <dbReference type="ARBA" id="ARBA00048743"/>
    </source>
</evidence>
<evidence type="ECO:0000256" key="4">
    <source>
        <dbReference type="ARBA" id="ARBA00022679"/>
    </source>
</evidence>
<keyword evidence="4 12" id="KW-0808">Transferase</keyword>
<dbReference type="Gene3D" id="3.40.50.300">
    <property type="entry name" value="P-loop containing nucleotide triphosphate hydrolases"/>
    <property type="match status" value="1"/>
</dbReference>
<dbReference type="PROSITE" id="PS01331">
    <property type="entry name" value="THYMIDYLATE_KINASE"/>
    <property type="match status" value="1"/>
</dbReference>
<dbReference type="EC" id="2.7.4.9" evidence="2 12"/>
<evidence type="ECO:0000256" key="6">
    <source>
        <dbReference type="ARBA" id="ARBA00022741"/>
    </source>
</evidence>
<evidence type="ECO:0000256" key="9">
    <source>
        <dbReference type="ARBA" id="ARBA00029962"/>
    </source>
</evidence>
<name>A0A0F5MN55_9RICK</name>
<feature type="binding site" evidence="12">
    <location>
        <begin position="12"/>
        <end position="19"/>
    </location>
    <ligand>
        <name>ATP</name>
        <dbReference type="ChEBI" id="CHEBI:30616"/>
    </ligand>
</feature>